<comment type="similarity">
    <text evidence="2">Belongs to the universal ribosomal protein uL29 family.</text>
</comment>
<evidence type="ECO:0000256" key="10">
    <source>
        <dbReference type="ARBA" id="ARBA00035334"/>
    </source>
</evidence>
<evidence type="ECO:0000313" key="11">
    <source>
        <dbReference type="EMBL" id="PAV72060.1"/>
    </source>
</evidence>
<dbReference type="NCBIfam" id="TIGR00012">
    <property type="entry name" value="L29"/>
    <property type="match status" value="1"/>
</dbReference>
<dbReference type="InterPro" id="IPR036049">
    <property type="entry name" value="Ribosomal_uL29_sf"/>
</dbReference>
<dbReference type="Proteomes" id="UP000218231">
    <property type="component" value="Unassembled WGS sequence"/>
</dbReference>
<dbReference type="Pfam" id="PF00366">
    <property type="entry name" value="Ribosomal_S17"/>
    <property type="match status" value="1"/>
</dbReference>
<organism evidence="11 12">
    <name type="scientific">Diploscapter pachys</name>
    <dbReference type="NCBI Taxonomy" id="2018661"/>
    <lineage>
        <taxon>Eukaryota</taxon>
        <taxon>Metazoa</taxon>
        <taxon>Ecdysozoa</taxon>
        <taxon>Nematoda</taxon>
        <taxon>Chromadorea</taxon>
        <taxon>Rhabditida</taxon>
        <taxon>Rhabditina</taxon>
        <taxon>Rhabditomorpha</taxon>
        <taxon>Rhabditoidea</taxon>
        <taxon>Rhabditidae</taxon>
        <taxon>Diploscapter</taxon>
    </lineage>
</organism>
<dbReference type="HAMAP" id="MF_00374">
    <property type="entry name" value="Ribosomal_uL29"/>
    <property type="match status" value="1"/>
</dbReference>
<gene>
    <name evidence="11" type="ORF">WR25_07010</name>
</gene>
<evidence type="ECO:0000256" key="6">
    <source>
        <dbReference type="ARBA" id="ARBA00022884"/>
    </source>
</evidence>
<dbReference type="InterPro" id="IPR000218">
    <property type="entry name" value="Ribosomal_uL14"/>
</dbReference>
<dbReference type="InterPro" id="IPR019984">
    <property type="entry name" value="Ribosomal_uS17_bact/chlr"/>
</dbReference>
<keyword evidence="12" id="KW-1185">Reference proteome</keyword>
<comment type="similarity">
    <text evidence="4">Belongs to the universal ribosomal protein uL14 family.</text>
</comment>
<dbReference type="InterPro" id="IPR012340">
    <property type="entry name" value="NA-bd_OB-fold"/>
</dbReference>
<dbReference type="InterPro" id="IPR036853">
    <property type="entry name" value="Ribosomal_uL14_sf"/>
</dbReference>
<name>A0A2A2KDR0_9BILA</name>
<dbReference type="NCBIfam" id="TIGR03635">
    <property type="entry name" value="uS17_bact"/>
    <property type="match status" value="1"/>
</dbReference>
<dbReference type="SMART" id="SM01374">
    <property type="entry name" value="Ribosomal_L14"/>
    <property type="match status" value="1"/>
</dbReference>
<proteinExistence type="inferred from homology"/>
<dbReference type="GO" id="GO:0022627">
    <property type="term" value="C:cytosolic small ribosomal subunit"/>
    <property type="evidence" value="ECO:0007669"/>
    <property type="project" value="TreeGrafter"/>
</dbReference>
<comment type="function">
    <text evidence="1">One of the primary rRNA binding proteins, it binds specifically to the 5'-end of 16S ribosomal RNA.</text>
</comment>
<dbReference type="OrthoDB" id="274752at2759"/>
<dbReference type="InterPro" id="IPR000266">
    <property type="entry name" value="Ribosomal_uS17"/>
</dbReference>
<evidence type="ECO:0000256" key="1">
    <source>
        <dbReference type="ARBA" id="ARBA00002932"/>
    </source>
</evidence>
<dbReference type="SUPFAM" id="SSF50193">
    <property type="entry name" value="Ribosomal protein L14"/>
    <property type="match status" value="1"/>
</dbReference>
<evidence type="ECO:0000256" key="5">
    <source>
        <dbReference type="ARBA" id="ARBA00022730"/>
    </source>
</evidence>
<dbReference type="Gene3D" id="1.10.287.310">
    <property type="match status" value="1"/>
</dbReference>
<dbReference type="Pfam" id="PF00831">
    <property type="entry name" value="Ribosomal_L29"/>
    <property type="match status" value="1"/>
</dbReference>
<evidence type="ECO:0000256" key="8">
    <source>
        <dbReference type="ARBA" id="ARBA00023274"/>
    </source>
</evidence>
<keyword evidence="8" id="KW-0687">Ribonucleoprotein</keyword>
<keyword evidence="6" id="KW-0694">RNA-binding</keyword>
<dbReference type="GO" id="GO:0019843">
    <property type="term" value="F:rRNA binding"/>
    <property type="evidence" value="ECO:0007669"/>
    <property type="project" value="UniProtKB-KW"/>
</dbReference>
<dbReference type="CDD" id="cd00427">
    <property type="entry name" value="Ribosomal_L29_HIP"/>
    <property type="match status" value="1"/>
</dbReference>
<dbReference type="CDD" id="cd00364">
    <property type="entry name" value="Ribosomal_uS17"/>
    <property type="match status" value="1"/>
</dbReference>
<dbReference type="EMBL" id="LIAE01008851">
    <property type="protein sequence ID" value="PAV72060.1"/>
    <property type="molecule type" value="Genomic_DNA"/>
</dbReference>
<dbReference type="HAMAP" id="MF_01367">
    <property type="entry name" value="Ribosomal_uL14"/>
    <property type="match status" value="1"/>
</dbReference>
<evidence type="ECO:0000313" key="12">
    <source>
        <dbReference type="Proteomes" id="UP000218231"/>
    </source>
</evidence>
<dbReference type="GO" id="GO:0003735">
    <property type="term" value="F:structural constituent of ribosome"/>
    <property type="evidence" value="ECO:0007669"/>
    <property type="project" value="InterPro"/>
</dbReference>
<reference evidence="11 12" key="1">
    <citation type="journal article" date="2017" name="Curr. Biol.">
        <title>Genome architecture and evolution of a unichromosomal asexual nematode.</title>
        <authorList>
            <person name="Fradin H."/>
            <person name="Zegar C."/>
            <person name="Gutwein M."/>
            <person name="Lucas J."/>
            <person name="Kovtun M."/>
            <person name="Corcoran D."/>
            <person name="Baugh L.R."/>
            <person name="Kiontke K."/>
            <person name="Gunsalus K."/>
            <person name="Fitch D.H."/>
            <person name="Piano F."/>
        </authorList>
    </citation>
    <scope>NUCLEOTIDE SEQUENCE [LARGE SCALE GENOMIC DNA]</scope>
    <source>
        <strain evidence="11">PF1309</strain>
    </source>
</reference>
<keyword evidence="5" id="KW-0699">rRNA-binding</keyword>
<evidence type="ECO:0000256" key="3">
    <source>
        <dbReference type="ARBA" id="ARBA00010254"/>
    </source>
</evidence>
<comment type="caution">
    <text evidence="11">The sequence shown here is derived from an EMBL/GenBank/DDBJ whole genome shotgun (WGS) entry which is preliminary data.</text>
</comment>
<dbReference type="STRING" id="2018661.A0A2A2KDR0"/>
<comment type="similarity">
    <text evidence="3">Belongs to the universal ribosomal protein uS17 family.</text>
</comment>
<evidence type="ECO:0000256" key="4">
    <source>
        <dbReference type="ARBA" id="ARBA00010745"/>
    </source>
</evidence>
<dbReference type="CDD" id="cd00337">
    <property type="entry name" value="Ribosomal_uL14"/>
    <property type="match status" value="1"/>
</dbReference>
<dbReference type="HAMAP" id="MF_01345_B">
    <property type="entry name" value="Ribosomal_uS17_B"/>
    <property type="match status" value="1"/>
</dbReference>
<evidence type="ECO:0000256" key="9">
    <source>
        <dbReference type="ARBA" id="ARBA00035251"/>
    </source>
</evidence>
<dbReference type="PANTHER" id="PTHR10744">
    <property type="entry name" value="40S RIBOSOMAL PROTEIN S11 FAMILY MEMBER"/>
    <property type="match status" value="1"/>
</dbReference>
<dbReference type="SUPFAM" id="SSF50249">
    <property type="entry name" value="Nucleic acid-binding proteins"/>
    <property type="match status" value="1"/>
</dbReference>
<dbReference type="AlphaFoldDB" id="A0A2A2KDR0"/>
<dbReference type="SUPFAM" id="SSF46561">
    <property type="entry name" value="Ribosomal protein L29 (L29p)"/>
    <property type="match status" value="1"/>
</dbReference>
<accession>A0A2A2KDR0</accession>
<keyword evidence="7" id="KW-0689">Ribosomal protein</keyword>
<dbReference type="PANTHER" id="PTHR10744:SF1">
    <property type="entry name" value="SMALL RIBOSOMAL SUBUNIT PROTEIN US17M"/>
    <property type="match status" value="1"/>
</dbReference>
<evidence type="ECO:0000256" key="2">
    <source>
        <dbReference type="ARBA" id="ARBA00009254"/>
    </source>
</evidence>
<protein>
    <recommendedName>
        <fullName evidence="9">Small ribosomal subunit protein uS17c</fullName>
    </recommendedName>
    <alternativeName>
        <fullName evidence="10">60S ribosomal protein L35</fullName>
    </alternativeName>
</protein>
<dbReference type="Gene3D" id="2.40.50.140">
    <property type="entry name" value="Nucleic acid-binding proteins"/>
    <property type="match status" value="1"/>
</dbReference>
<sequence>MAKTDFVSQSDDQLAENLGQLKREQFNLRFQAATNQLEKSSRVRERVLTGLIVSDKGDKTVVVNVERKVKHPLYGKIIRRSKKYHAHDEANEYKQGETVRIEETAPISKLKTWKDIHRADGSTIRFDGNAAVLVNKNEEPIGTRIFGPVVRELRGKKHMKIISLAPEVL</sequence>
<dbReference type="NCBIfam" id="NF004123">
    <property type="entry name" value="PRK05610.1"/>
    <property type="match status" value="1"/>
</dbReference>
<evidence type="ECO:0000256" key="7">
    <source>
        <dbReference type="ARBA" id="ARBA00022980"/>
    </source>
</evidence>
<dbReference type="GO" id="GO:0006412">
    <property type="term" value="P:translation"/>
    <property type="evidence" value="ECO:0007669"/>
    <property type="project" value="InterPro"/>
</dbReference>
<dbReference type="PRINTS" id="PR00973">
    <property type="entry name" value="RIBOSOMALS17"/>
</dbReference>
<dbReference type="InterPro" id="IPR001854">
    <property type="entry name" value="Ribosomal_uL29"/>
</dbReference>